<dbReference type="FunFam" id="3.30.1490.10:FF:000001">
    <property type="entry name" value="30S ribosomal protein S8"/>
    <property type="match status" value="1"/>
</dbReference>
<evidence type="ECO:0000313" key="6">
    <source>
        <dbReference type="EMBL" id="QEG57738.1"/>
    </source>
</evidence>
<comment type="subunit">
    <text evidence="5">Part of the 30S ribosomal subunit.</text>
</comment>
<name>A0A5B9RBG1_9MONI</name>
<geneLocation type="chloroplast" evidence="6"/>
<gene>
    <name evidence="5 6" type="primary">rps8</name>
</gene>
<dbReference type="GO" id="GO:0006412">
    <property type="term" value="P:translation"/>
    <property type="evidence" value="ECO:0007669"/>
    <property type="project" value="UniProtKB-UniRule"/>
</dbReference>
<evidence type="ECO:0000256" key="4">
    <source>
        <dbReference type="ARBA" id="ARBA00035153"/>
    </source>
</evidence>
<dbReference type="SUPFAM" id="SSF56047">
    <property type="entry name" value="Ribosomal protein S8"/>
    <property type="match status" value="1"/>
</dbReference>
<dbReference type="Gene3D" id="3.30.1370.30">
    <property type="match status" value="1"/>
</dbReference>
<organism evidence="6">
    <name type="scientific">Pecluma dulcis</name>
    <dbReference type="NCBI Taxonomy" id="253784"/>
    <lineage>
        <taxon>Eukaryota</taxon>
        <taxon>Viridiplantae</taxon>
        <taxon>Streptophyta</taxon>
        <taxon>Embryophyta</taxon>
        <taxon>Tracheophyta</taxon>
        <taxon>Polypodiopsida</taxon>
        <taxon>Polypodiidae</taxon>
        <taxon>Polypodiales</taxon>
        <taxon>Polypodiineae</taxon>
        <taxon>Polypodiaceae</taxon>
        <taxon>Polypodioideae</taxon>
        <taxon>Pecluma</taxon>
    </lineage>
</organism>
<dbReference type="GeneID" id="41795128"/>
<dbReference type="Gene3D" id="3.30.1490.10">
    <property type="match status" value="1"/>
</dbReference>
<sequence>MANDAISTALTAIRNGNTTRKAIIEIPATKMTERIIEVLVEEGFIKNAVKRKGNNGKEFMDVSLKFLGKKKDPYIAVIRRISKPGLRIYSNRRQIPKILGGMGIAISSTSHGLITDREARHKDIGGEILCHVW</sequence>
<comment type="function">
    <text evidence="5">One of the primary rRNA binding proteins, it binds directly to 16S rRNA central domain where it helps coordinate assembly of the platform of the 30S subunit.</text>
</comment>
<dbReference type="RefSeq" id="YP_009690958.1">
    <property type="nucleotide sequence ID" value="NC_044685.1"/>
</dbReference>
<dbReference type="InterPro" id="IPR000630">
    <property type="entry name" value="Ribosomal_uS8"/>
</dbReference>
<keyword evidence="5" id="KW-0694">RNA-binding</keyword>
<dbReference type="GO" id="GO:0005840">
    <property type="term" value="C:ribosome"/>
    <property type="evidence" value="ECO:0007669"/>
    <property type="project" value="UniProtKB-KW"/>
</dbReference>
<keyword evidence="5" id="KW-0699">rRNA-binding</keyword>
<protein>
    <recommendedName>
        <fullName evidence="4 5">Small ribosomal subunit protein uS8c</fullName>
    </recommendedName>
</protein>
<dbReference type="GO" id="GO:0003735">
    <property type="term" value="F:structural constituent of ribosome"/>
    <property type="evidence" value="ECO:0007669"/>
    <property type="project" value="InterPro"/>
</dbReference>
<dbReference type="PANTHER" id="PTHR11758">
    <property type="entry name" value="40S RIBOSOMAL PROTEIN S15A"/>
    <property type="match status" value="1"/>
</dbReference>
<evidence type="ECO:0000256" key="5">
    <source>
        <dbReference type="HAMAP-Rule" id="MF_01302"/>
    </source>
</evidence>
<keyword evidence="2 5" id="KW-0689">Ribosomal protein</keyword>
<dbReference type="Pfam" id="PF00410">
    <property type="entry name" value="Ribosomal_S8"/>
    <property type="match status" value="1"/>
</dbReference>
<dbReference type="InterPro" id="IPR035987">
    <property type="entry name" value="Ribosomal_uS8_sf"/>
</dbReference>
<keyword evidence="6" id="KW-0150">Chloroplast</keyword>
<comment type="similarity">
    <text evidence="1 5">Belongs to the universal ribosomal protein uS8 family.</text>
</comment>
<comment type="subcellular location">
    <subcellularLocation>
        <location evidence="5">Plastid</location>
        <location evidence="5">Chloroplast</location>
    </subcellularLocation>
</comment>
<accession>A0A5B9RBG1</accession>
<evidence type="ECO:0000256" key="3">
    <source>
        <dbReference type="ARBA" id="ARBA00023274"/>
    </source>
</evidence>
<evidence type="ECO:0000256" key="2">
    <source>
        <dbReference type="ARBA" id="ARBA00022980"/>
    </source>
</evidence>
<reference evidence="6" key="1">
    <citation type="journal article" date="2019" name="Bot. J. Linn. Soc.">
        <title>Dynamism in plastome structure observed across the phylogenetic tree of ferns.</title>
        <authorList>
            <person name="Lehtonen S."/>
            <person name="Cardenas G.G."/>
        </authorList>
    </citation>
    <scope>NUCLEOTIDE SEQUENCE</scope>
</reference>
<dbReference type="GO" id="GO:0019843">
    <property type="term" value="F:rRNA binding"/>
    <property type="evidence" value="ECO:0007669"/>
    <property type="project" value="UniProtKB-UniRule"/>
</dbReference>
<proteinExistence type="inferred from homology"/>
<dbReference type="EMBL" id="MK705755">
    <property type="protein sequence ID" value="QEG57738.1"/>
    <property type="molecule type" value="Genomic_DNA"/>
</dbReference>
<dbReference type="NCBIfam" id="NF001109">
    <property type="entry name" value="PRK00136.1"/>
    <property type="match status" value="1"/>
</dbReference>
<dbReference type="GO" id="GO:0009507">
    <property type="term" value="C:chloroplast"/>
    <property type="evidence" value="ECO:0007669"/>
    <property type="project" value="UniProtKB-SubCell"/>
</dbReference>
<evidence type="ECO:0000256" key="1">
    <source>
        <dbReference type="ARBA" id="ARBA00006471"/>
    </source>
</evidence>
<keyword evidence="6" id="KW-0934">Plastid</keyword>
<dbReference type="AlphaFoldDB" id="A0A5B9RBG1"/>
<keyword evidence="3 5" id="KW-0687">Ribonucleoprotein</keyword>
<dbReference type="HAMAP" id="MF_01302_B">
    <property type="entry name" value="Ribosomal_uS8_B"/>
    <property type="match status" value="1"/>
</dbReference>
<dbReference type="GO" id="GO:1990904">
    <property type="term" value="C:ribonucleoprotein complex"/>
    <property type="evidence" value="ECO:0007669"/>
    <property type="project" value="UniProtKB-KW"/>
</dbReference>